<accession>A0A0K2GFR9</accession>
<dbReference type="KEGG" id="nmv:NITMOv2_3418"/>
<dbReference type="Proteomes" id="UP000069205">
    <property type="component" value="Chromosome"/>
</dbReference>
<keyword evidence="2" id="KW-1185">Reference proteome</keyword>
<organism evidence="1 2">
    <name type="scientific">Nitrospira moscoviensis</name>
    <dbReference type="NCBI Taxonomy" id="42253"/>
    <lineage>
        <taxon>Bacteria</taxon>
        <taxon>Pseudomonadati</taxon>
        <taxon>Nitrospirota</taxon>
        <taxon>Nitrospiria</taxon>
        <taxon>Nitrospirales</taxon>
        <taxon>Nitrospiraceae</taxon>
        <taxon>Nitrospira</taxon>
    </lineage>
</organism>
<name>A0A0K2GFR9_NITMO</name>
<protein>
    <submittedName>
        <fullName evidence="1">Uncharacterized protein</fullName>
    </submittedName>
</protein>
<dbReference type="EMBL" id="CP011801">
    <property type="protein sequence ID" value="ALA59810.1"/>
    <property type="molecule type" value="Genomic_DNA"/>
</dbReference>
<dbReference type="STRING" id="42253.NITMOv2_3418"/>
<dbReference type="AlphaFoldDB" id="A0A0K2GFR9"/>
<sequence length="71" mass="7893">MVVGIQCVGHVAAGNGMTRLLDNRTVSAKLVWEQKYYLTLSGESTPTFEKSAYIVGIVESDDHIYSRSWRG</sequence>
<proteinExistence type="predicted"/>
<reference evidence="1 2" key="1">
    <citation type="journal article" date="2015" name="Proc. Natl. Acad. Sci. U.S.A.">
        <title>Expanded metabolic versatility of ubiquitous nitrite-oxidizing bacteria from the genus Nitrospira.</title>
        <authorList>
            <person name="Koch H."/>
            <person name="Lucker S."/>
            <person name="Albertsen M."/>
            <person name="Kitzinger K."/>
            <person name="Herbold C."/>
            <person name="Spieck E."/>
            <person name="Nielsen P.H."/>
            <person name="Wagner M."/>
            <person name="Daims H."/>
        </authorList>
    </citation>
    <scope>NUCLEOTIDE SEQUENCE [LARGE SCALE GENOMIC DNA]</scope>
    <source>
        <strain evidence="1 2">NSP M-1</strain>
    </source>
</reference>
<evidence type="ECO:0000313" key="2">
    <source>
        <dbReference type="Proteomes" id="UP000069205"/>
    </source>
</evidence>
<evidence type="ECO:0000313" key="1">
    <source>
        <dbReference type="EMBL" id="ALA59810.1"/>
    </source>
</evidence>
<gene>
    <name evidence="1" type="ORF">NITMOv2_3418</name>
</gene>